<dbReference type="InterPro" id="IPR014905">
    <property type="entry name" value="HIRAN"/>
</dbReference>
<keyword evidence="1" id="KW-0479">Metal-binding</keyword>
<dbReference type="Gene3D" id="3.30.70.2330">
    <property type="match status" value="1"/>
</dbReference>
<dbReference type="RefSeq" id="WP_187481508.1">
    <property type="nucleotide sequence ID" value="NZ_CP060695.1"/>
</dbReference>
<dbReference type="AlphaFoldDB" id="A0A7G9L7I0"/>
<dbReference type="Pfam" id="PF08797">
    <property type="entry name" value="HIRAN"/>
    <property type="match status" value="1"/>
</dbReference>
<organism evidence="4 5">
    <name type="scientific">Polaribacter pectinis</name>
    <dbReference type="NCBI Taxonomy" id="2738844"/>
    <lineage>
        <taxon>Bacteria</taxon>
        <taxon>Pseudomonadati</taxon>
        <taxon>Bacteroidota</taxon>
        <taxon>Flavobacteriia</taxon>
        <taxon>Flavobacteriales</taxon>
        <taxon>Flavobacteriaceae</taxon>
    </lineage>
</organism>
<dbReference type="KEGG" id="ppec:H9W90_10260"/>
<dbReference type="GO" id="GO:0016818">
    <property type="term" value="F:hydrolase activity, acting on acid anhydrides, in phosphorus-containing anhydrides"/>
    <property type="evidence" value="ECO:0007669"/>
    <property type="project" value="InterPro"/>
</dbReference>
<evidence type="ECO:0000259" key="3">
    <source>
        <dbReference type="SMART" id="SM00910"/>
    </source>
</evidence>
<evidence type="ECO:0000313" key="4">
    <source>
        <dbReference type="EMBL" id="QNM84579.1"/>
    </source>
</evidence>
<keyword evidence="5" id="KW-1185">Reference proteome</keyword>
<dbReference type="EMBL" id="CP060695">
    <property type="protein sequence ID" value="QNM84579.1"/>
    <property type="molecule type" value="Genomic_DNA"/>
</dbReference>
<accession>A0A7G9L7I0</accession>
<dbReference type="Proteomes" id="UP000515808">
    <property type="component" value="Chromosome"/>
</dbReference>
<dbReference type="GO" id="GO:0003676">
    <property type="term" value="F:nucleic acid binding"/>
    <property type="evidence" value="ECO:0007669"/>
    <property type="project" value="InterPro"/>
</dbReference>
<protein>
    <submittedName>
        <fullName evidence="4">HIRAN domain-containing protein</fullName>
    </submittedName>
</protein>
<gene>
    <name evidence="4" type="ORF">H9W90_10260</name>
</gene>
<feature type="domain" description="HIRAN" evidence="3">
    <location>
        <begin position="4"/>
        <end position="103"/>
    </location>
</feature>
<evidence type="ECO:0000313" key="5">
    <source>
        <dbReference type="Proteomes" id="UP000515808"/>
    </source>
</evidence>
<evidence type="ECO:0000256" key="1">
    <source>
        <dbReference type="ARBA" id="ARBA00022723"/>
    </source>
</evidence>
<evidence type="ECO:0000256" key="2">
    <source>
        <dbReference type="ARBA" id="ARBA00022801"/>
    </source>
</evidence>
<sequence>MKRDYFLRFAIAGFSYYEGSIAFNKLKIGKKLKLKREPRNKYDKHAVALYRKGLKLGYIPRDKNRQLSLLLKNRGVKFDARVQKVNENEHPENQVEVILYLLTPKKES</sequence>
<reference evidence="4 5" key="1">
    <citation type="submission" date="2020-08" db="EMBL/GenBank/DDBJ databases">
        <title>Polaribacter sp. L12M9 isolated from gut of the Korean scallop.</title>
        <authorList>
            <person name="Jeong Y.S."/>
        </authorList>
    </citation>
    <scope>NUCLEOTIDE SEQUENCE [LARGE SCALE GENOMIC DNA]</scope>
    <source>
        <strain evidence="4 5">L12M9</strain>
    </source>
</reference>
<dbReference type="SMART" id="SM00910">
    <property type="entry name" value="HIRAN"/>
    <property type="match status" value="1"/>
</dbReference>
<dbReference type="GO" id="GO:0008270">
    <property type="term" value="F:zinc ion binding"/>
    <property type="evidence" value="ECO:0007669"/>
    <property type="project" value="InterPro"/>
</dbReference>
<keyword evidence="2" id="KW-0378">Hydrolase</keyword>
<name>A0A7G9L7I0_9FLAO</name>
<proteinExistence type="predicted"/>